<dbReference type="Pfam" id="PF00300">
    <property type="entry name" value="His_Phos_1"/>
    <property type="match status" value="1"/>
</dbReference>
<protein>
    <submittedName>
        <fullName evidence="2">Histidine phosphatase superfamily (Branch 1)</fullName>
    </submittedName>
</protein>
<feature type="signal peptide" evidence="1">
    <location>
        <begin position="1"/>
        <end position="21"/>
    </location>
</feature>
<dbReference type="Gene3D" id="3.40.50.1240">
    <property type="entry name" value="Phosphoglycerate mutase-like"/>
    <property type="match status" value="1"/>
</dbReference>
<proteinExistence type="predicted"/>
<dbReference type="InterPro" id="IPR013078">
    <property type="entry name" value="His_Pase_superF_clade-1"/>
</dbReference>
<evidence type="ECO:0000313" key="3">
    <source>
        <dbReference type="Proteomes" id="UP000199310"/>
    </source>
</evidence>
<gene>
    <name evidence="2" type="ORF">SAMN04488122_2083</name>
</gene>
<organism evidence="2 3">
    <name type="scientific">Chitinophaga arvensicola</name>
    <dbReference type="NCBI Taxonomy" id="29529"/>
    <lineage>
        <taxon>Bacteria</taxon>
        <taxon>Pseudomonadati</taxon>
        <taxon>Bacteroidota</taxon>
        <taxon>Chitinophagia</taxon>
        <taxon>Chitinophagales</taxon>
        <taxon>Chitinophagaceae</taxon>
        <taxon>Chitinophaga</taxon>
    </lineage>
</organism>
<dbReference type="CDD" id="cd07040">
    <property type="entry name" value="HP"/>
    <property type="match status" value="1"/>
</dbReference>
<evidence type="ECO:0000313" key="2">
    <source>
        <dbReference type="EMBL" id="SEW34258.1"/>
    </source>
</evidence>
<reference evidence="3" key="1">
    <citation type="submission" date="2016-10" db="EMBL/GenBank/DDBJ databases">
        <authorList>
            <person name="Varghese N."/>
            <person name="Submissions S."/>
        </authorList>
    </citation>
    <scope>NUCLEOTIDE SEQUENCE [LARGE SCALE GENOMIC DNA]</scope>
    <source>
        <strain evidence="3">DSM 3695</strain>
    </source>
</reference>
<keyword evidence="3" id="KW-1185">Reference proteome</keyword>
<accession>A0A1I0R1R5</accession>
<dbReference type="STRING" id="29529.SAMN04488122_2083"/>
<sequence length="177" mass="19897">MRILPILLSLLLFVACKPKHAARQPVPVEEDSTFLTGTFYVVRHAERNPGPDSTLTAAGEARAGALYRLLKDSGLNKIYITPYKRSIGTADSILAHVRVDTCFYQPDTTGESFIYQVTRHDDWGKRLLVIGHSNTLIPILHSLKAKPHTDSIGENEYDRLFIVRKTKEGTTLKEICY</sequence>
<dbReference type="OrthoDB" id="3296006at2"/>
<keyword evidence="1" id="KW-0732">Signal</keyword>
<feature type="chain" id="PRO_5011749802" evidence="1">
    <location>
        <begin position="22"/>
        <end position="177"/>
    </location>
</feature>
<dbReference type="AlphaFoldDB" id="A0A1I0R1R5"/>
<evidence type="ECO:0000256" key="1">
    <source>
        <dbReference type="SAM" id="SignalP"/>
    </source>
</evidence>
<name>A0A1I0R1R5_9BACT</name>
<dbReference type="RefSeq" id="WP_089894102.1">
    <property type="nucleotide sequence ID" value="NZ_FOJG01000001.1"/>
</dbReference>
<dbReference type="SUPFAM" id="SSF53254">
    <property type="entry name" value="Phosphoglycerate mutase-like"/>
    <property type="match status" value="1"/>
</dbReference>
<dbReference type="InterPro" id="IPR029033">
    <property type="entry name" value="His_PPase_superfam"/>
</dbReference>
<dbReference type="EMBL" id="FOJG01000001">
    <property type="protein sequence ID" value="SEW34258.1"/>
    <property type="molecule type" value="Genomic_DNA"/>
</dbReference>
<dbReference type="PROSITE" id="PS51257">
    <property type="entry name" value="PROKAR_LIPOPROTEIN"/>
    <property type="match status" value="1"/>
</dbReference>
<dbReference type="Proteomes" id="UP000199310">
    <property type="component" value="Unassembled WGS sequence"/>
</dbReference>